<accession>A0A836GID0</accession>
<sequence length="361" mass="40847">MQRIDRRSPSQGNVAHQVHALSVPSAKQRESQAVLPSRLRYVGAEVAKRVSPSDLLRGVSAAKSHHQSTPRSVESSKRSTAPNTFPLDHESISAALPWALHPLLQQALLLVEAAEVKERLTVSQEEMDAFDSIITLLSVAREVETIRVAAFEMFHIERASRRAVKRQERHERRILQRWYCESYQDALLSEEVRIIRQQSDESRSVFDRSFLHARSTSLRQQMQNPLDVAAPRIRPLSSKNVPHSQLYETTSSVAPLRFSAPRQQCVVVRNSSPTENCAELRHSSAQVLSPMPSKPSFPYPVNLSRSLSTSSDSVNVSDGRQYYRKYGGHRRSTVGSMEADLENRISWQEASLLRSKQSYQK</sequence>
<protein>
    <submittedName>
        <fullName evidence="2">Uncharacterized protein</fullName>
    </submittedName>
</protein>
<gene>
    <name evidence="2" type="ORF">LSCM4_04203</name>
</gene>
<organism evidence="2 3">
    <name type="scientific">Leishmania orientalis</name>
    <dbReference type="NCBI Taxonomy" id="2249476"/>
    <lineage>
        <taxon>Eukaryota</taxon>
        <taxon>Discoba</taxon>
        <taxon>Euglenozoa</taxon>
        <taxon>Kinetoplastea</taxon>
        <taxon>Metakinetoplastina</taxon>
        <taxon>Trypanosomatida</taxon>
        <taxon>Trypanosomatidae</taxon>
        <taxon>Leishmaniinae</taxon>
        <taxon>Leishmania</taxon>
    </lineage>
</organism>
<evidence type="ECO:0000313" key="3">
    <source>
        <dbReference type="Proteomes" id="UP000674143"/>
    </source>
</evidence>
<name>A0A836GID0_9TRYP</name>
<keyword evidence="3" id="KW-1185">Reference proteome</keyword>
<reference evidence="3" key="2">
    <citation type="journal article" date="2021" name="Sci. Data">
        <title>Chromosome-scale genome sequencing, assembly and annotation of six genomes from subfamily Leishmaniinae.</title>
        <authorList>
            <person name="Almutairi H."/>
            <person name="Urbaniak M.D."/>
            <person name="Bates M.D."/>
            <person name="Jariyapan N."/>
            <person name="Kwakye-Nuako G."/>
            <person name="Thomaz Soccol V."/>
            <person name="Al-Salem W.S."/>
            <person name="Dillon R.J."/>
            <person name="Bates P.A."/>
            <person name="Gatherer D."/>
        </authorList>
    </citation>
    <scope>NUCLEOTIDE SEQUENCE [LARGE SCALE GENOMIC DNA]</scope>
</reference>
<dbReference type="Proteomes" id="UP000674143">
    <property type="component" value="Unassembled WGS sequence"/>
</dbReference>
<comment type="caution">
    <text evidence="2">The sequence shown here is derived from an EMBL/GenBank/DDBJ whole genome shotgun (WGS) entry which is preliminary data.</text>
</comment>
<dbReference type="RefSeq" id="XP_067062129.1">
    <property type="nucleotide sequence ID" value="XM_067206192.1"/>
</dbReference>
<dbReference type="GeneID" id="92360126"/>
<reference evidence="3" key="1">
    <citation type="journal article" date="2021" name="Microbiol. Resour. Announc.">
        <title>LGAAP: Leishmaniinae Genome Assembly and Annotation Pipeline.</title>
        <authorList>
            <person name="Almutairi H."/>
            <person name="Urbaniak M.D."/>
            <person name="Bates M.D."/>
            <person name="Jariyapan N."/>
            <person name="Kwakye-Nuako G."/>
            <person name="Thomaz-Soccol V."/>
            <person name="Al-Salem W.S."/>
            <person name="Dillon R.J."/>
            <person name="Bates P.A."/>
            <person name="Gatherer D."/>
        </authorList>
    </citation>
    <scope>NUCLEOTIDE SEQUENCE [LARGE SCALE GENOMIC DNA]</scope>
</reference>
<dbReference type="AlphaFoldDB" id="A0A836GID0"/>
<feature type="region of interest" description="Disordered" evidence="1">
    <location>
        <begin position="57"/>
        <end position="86"/>
    </location>
</feature>
<proteinExistence type="predicted"/>
<feature type="compositionally biased region" description="Polar residues" evidence="1">
    <location>
        <begin position="69"/>
        <end position="83"/>
    </location>
</feature>
<dbReference type="EMBL" id="JAFHLR010000027">
    <property type="protein sequence ID" value="KAG5475621.1"/>
    <property type="molecule type" value="Genomic_DNA"/>
</dbReference>
<evidence type="ECO:0000256" key="1">
    <source>
        <dbReference type="SAM" id="MobiDB-lite"/>
    </source>
</evidence>
<feature type="region of interest" description="Disordered" evidence="1">
    <location>
        <begin position="1"/>
        <end position="29"/>
    </location>
</feature>
<dbReference type="KEGG" id="loi:92360126"/>
<evidence type="ECO:0000313" key="2">
    <source>
        <dbReference type="EMBL" id="KAG5475621.1"/>
    </source>
</evidence>